<keyword evidence="3" id="KW-1185">Reference proteome</keyword>
<proteinExistence type="predicted"/>
<keyword evidence="1" id="KW-0472">Membrane</keyword>
<keyword evidence="1" id="KW-1133">Transmembrane helix</keyword>
<dbReference type="AlphaFoldDB" id="A0A2Z5UX94"/>
<name>A0A2Z5UX94_9COXI</name>
<accession>A0A2Z5UX94</accession>
<dbReference type="Proteomes" id="UP000282483">
    <property type="component" value="Chromosome"/>
</dbReference>
<gene>
    <name evidence="2" type="ORF">RVIR1_12010</name>
</gene>
<evidence type="ECO:0000256" key="1">
    <source>
        <dbReference type="SAM" id="Phobius"/>
    </source>
</evidence>
<dbReference type="RefSeq" id="WP_126323206.1">
    <property type="nucleotide sequence ID" value="NZ_AP018005.1"/>
</dbReference>
<keyword evidence="1" id="KW-0812">Transmembrane</keyword>
<dbReference type="KEGG" id="rvi:RVIR1_12010"/>
<evidence type="ECO:0000313" key="3">
    <source>
        <dbReference type="Proteomes" id="UP000282483"/>
    </source>
</evidence>
<dbReference type="EMBL" id="AP018005">
    <property type="protein sequence ID" value="BBB15663.1"/>
    <property type="molecule type" value="Genomic_DNA"/>
</dbReference>
<organism evidence="2 3">
    <name type="scientific">Candidatus Rickettsiella viridis</name>
    <dbReference type="NCBI Taxonomy" id="676208"/>
    <lineage>
        <taxon>Bacteria</taxon>
        <taxon>Pseudomonadati</taxon>
        <taxon>Pseudomonadota</taxon>
        <taxon>Gammaproteobacteria</taxon>
        <taxon>Legionellales</taxon>
        <taxon>Coxiellaceae</taxon>
        <taxon>Rickettsiella</taxon>
    </lineage>
</organism>
<feature type="transmembrane region" description="Helical" evidence="1">
    <location>
        <begin position="92"/>
        <end position="112"/>
    </location>
</feature>
<reference evidence="2 3" key="1">
    <citation type="submission" date="2017-03" db="EMBL/GenBank/DDBJ databases">
        <title>The genome sequence of Candidatus Rickettsiella viridis.</title>
        <authorList>
            <person name="Nikoh N."/>
            <person name="Tsuchida T."/>
            <person name="Yamaguchi K."/>
            <person name="Maeda T."/>
            <person name="Shigenobu S."/>
            <person name="Fukatsu T."/>
        </authorList>
    </citation>
    <scope>NUCLEOTIDE SEQUENCE [LARGE SCALE GENOMIC DNA]</scope>
    <source>
        <strain evidence="2 3">Ap-RA04</strain>
    </source>
</reference>
<sequence length="113" mass="13043">MKIFRFSENYINKFELNLKGQSLAFQFKKDFNGMFILAVEESLLPRYCELALVEAALAKLEQNPENTKLLEVLAKYTKNNFSTIAGYWAHRLIEVGLSLTSVAALVCFSFFWF</sequence>
<protein>
    <submittedName>
        <fullName evidence="2">Uncharacterized protein</fullName>
    </submittedName>
</protein>
<evidence type="ECO:0000313" key="2">
    <source>
        <dbReference type="EMBL" id="BBB15663.1"/>
    </source>
</evidence>